<dbReference type="KEGG" id="pna:Pnap_4605"/>
<keyword evidence="2" id="KW-0614">Plasmid</keyword>
<dbReference type="OrthoDB" id="9155983at2"/>
<dbReference type="eggNOG" id="COG1875">
    <property type="taxonomic scope" value="Bacteria"/>
</dbReference>
<keyword evidence="3" id="KW-1185">Reference proteome</keyword>
<dbReference type="EMBL" id="CP000531">
    <property type="protein sequence ID" value="ABM39873.1"/>
    <property type="molecule type" value="Genomic_DNA"/>
</dbReference>
<dbReference type="HOGENOM" id="CLU_350797_0_0_4"/>
<proteinExistence type="predicted"/>
<name>A1VW45_POLNA</name>
<dbReference type="RefSeq" id="WP_011798092.1">
    <property type="nucleotide sequence ID" value="NC_008758.1"/>
</dbReference>
<dbReference type="InterPro" id="IPR002716">
    <property type="entry name" value="PIN_dom"/>
</dbReference>
<dbReference type="SMART" id="SM00670">
    <property type="entry name" value="PINc"/>
    <property type="match status" value="1"/>
</dbReference>
<dbReference type="Proteomes" id="UP000000644">
    <property type="component" value="Plasmid pPNAP02"/>
</dbReference>
<dbReference type="PANTHER" id="PTHR16161">
    <property type="entry name" value="TRANSCRIPTIONAL PROTEIN SWT1"/>
    <property type="match status" value="1"/>
</dbReference>
<evidence type="ECO:0000313" key="3">
    <source>
        <dbReference type="Proteomes" id="UP000000644"/>
    </source>
</evidence>
<dbReference type="Gene3D" id="3.40.50.1010">
    <property type="entry name" value="5'-nuclease"/>
    <property type="match status" value="1"/>
</dbReference>
<dbReference type="InterPro" id="IPR052626">
    <property type="entry name" value="SWT1_Regulator"/>
</dbReference>
<organism evidence="2 3">
    <name type="scientific">Polaromonas naphthalenivorans (strain CJ2)</name>
    <dbReference type="NCBI Taxonomy" id="365044"/>
    <lineage>
        <taxon>Bacteria</taxon>
        <taxon>Pseudomonadati</taxon>
        <taxon>Pseudomonadota</taxon>
        <taxon>Betaproteobacteria</taxon>
        <taxon>Burkholderiales</taxon>
        <taxon>Comamonadaceae</taxon>
        <taxon>Polaromonas</taxon>
    </lineage>
</organism>
<reference evidence="3" key="1">
    <citation type="journal article" date="2009" name="Environ. Microbiol.">
        <title>The genome of Polaromonas naphthalenivorans strain CJ2, isolated from coal tar-contaminated sediment, reveals physiological and metabolic versatility and evolution through extensive horizontal gene transfer.</title>
        <authorList>
            <person name="Yagi J.M."/>
            <person name="Sims D."/>
            <person name="Brettin T."/>
            <person name="Bruce D."/>
            <person name="Madsen E.L."/>
        </authorList>
    </citation>
    <scope>NUCLEOTIDE SEQUENCE [LARGE SCALE GENOMIC DNA]</scope>
    <source>
        <strain evidence="3">CJ2</strain>
        <plasmid evidence="3">Plasmid pPNAP02</plasmid>
    </source>
</reference>
<gene>
    <name evidence="2" type="ordered locus">Pnap_4605</name>
</gene>
<evidence type="ECO:0000313" key="2">
    <source>
        <dbReference type="EMBL" id="ABM39873.1"/>
    </source>
</evidence>
<feature type="domain" description="PIN" evidence="1">
    <location>
        <begin position="674"/>
        <end position="786"/>
    </location>
</feature>
<sequence length="821" mass="90801">MKLAEFRASYPLFELQSEVTFQTPRAPTVVERMILRLIVTATASIGDMTLASAFTDVLGMGDARRVLTTFIEPLFVLDVVLCPTGEDPLEIPIRLLSLTETGLAFWSRNLLPGAPQTKRVTHTYDFITDTLTPQRRGKLAQTDNARTEDEIFLDQPLRASDLQARIHESLIPGSHEWVTRTTEIGEVRNSGVSTSWRSVELRLDCKQDGVLSLDAPNDKVFRLWLRAADPERLWTQLIEPALGIGKDTPEPENRWHLPITDGKQRLDLRQAQAVELLAGTSSMPAKAPSSAGTLMLSRMFTPDQPPGDWVRLQDVAPSSFLFDLFRQRRDRPAAGSPLLSIPLAPYFPAGFTYLTLASPGKVPDVRLEGAADLIWAGQAYRVPLELTLAEEPAGIFWRACCHDMETALLSRPQAALLPAMLWWQPPDFVVAQWLSCCDGLGPHDWIGQLVEFLAALRRRLALAAIAPQSDWAKTLAEAAAGVVSELTNPVDFPELIVWLDLLKNVSLARPQLQQIILESAVQVETLEDLQLIRQSLDDERMVLPLRLMGSSVRHALIEQMLASGDTSKIGPLVASAALARLKQVYAAVNDLLGGALSANSALRAGTAYAKARRQATTAYKLLSELRNSMEDVRNALQLDDKAYALAFGRTQDRLQHFEQWMDTQFAPAEEPNTRPVVMDTNTLIDFPTIFDQLGLNDIAVVPKRVVQELDQLKTKPDASSSGRRAHQVRKAMRSLDQATEVRSQDSMPELLALDWTSTPDNDILSAALFYSRSPVILLTGDKNLRIKAKAEGIRAMSGEEYLHEFGQVAPAHTTMAPASAS</sequence>
<dbReference type="Pfam" id="PF13638">
    <property type="entry name" value="PIN_4"/>
    <property type="match status" value="1"/>
</dbReference>
<protein>
    <submittedName>
        <fullName evidence="2">Nucleotide binding protein, PINc</fullName>
    </submittedName>
</protein>
<evidence type="ECO:0000259" key="1">
    <source>
        <dbReference type="SMART" id="SM00670"/>
    </source>
</evidence>
<dbReference type="SUPFAM" id="SSF88723">
    <property type="entry name" value="PIN domain-like"/>
    <property type="match status" value="1"/>
</dbReference>
<dbReference type="InterPro" id="IPR029060">
    <property type="entry name" value="PIN-like_dom_sf"/>
</dbReference>
<geneLocation type="plasmid" evidence="2 3">
    <name>pPNAP02</name>
</geneLocation>
<dbReference type="AlphaFoldDB" id="A1VW45"/>
<accession>A1VW45</accession>
<dbReference type="PANTHER" id="PTHR16161:SF0">
    <property type="entry name" value="TRANSCRIPTIONAL PROTEIN SWT1"/>
    <property type="match status" value="1"/>
</dbReference>
<dbReference type="CDD" id="cd09880">
    <property type="entry name" value="PIN_Smg5-6-like"/>
    <property type="match status" value="1"/>
</dbReference>